<dbReference type="InterPro" id="IPR020929">
    <property type="entry name" value="Ribosomal_uL5_CS"/>
</dbReference>
<dbReference type="GO" id="GO:0019843">
    <property type="term" value="F:rRNA binding"/>
    <property type="evidence" value="ECO:0007669"/>
    <property type="project" value="UniProtKB-UniRule"/>
</dbReference>
<dbReference type="InterPro" id="IPR031309">
    <property type="entry name" value="Ribosomal_uL5_C"/>
</dbReference>
<proteinExistence type="inferred from homology"/>
<evidence type="ECO:0000256" key="3">
    <source>
        <dbReference type="ARBA" id="ARBA00023274"/>
    </source>
</evidence>
<gene>
    <name evidence="5 9" type="primary">rplE</name>
    <name evidence="9" type="ORF">RBWH47_04592</name>
</gene>
<accession>F2AT47</accession>
<keyword evidence="5" id="KW-0820">tRNA-binding</keyword>
<dbReference type="Proteomes" id="UP000006222">
    <property type="component" value="Unassembled WGS sequence"/>
</dbReference>
<evidence type="ECO:0000256" key="2">
    <source>
        <dbReference type="ARBA" id="ARBA00022980"/>
    </source>
</evidence>
<comment type="similarity">
    <text evidence="1 5 6">Belongs to the universal ribosomal protein uL5 family.</text>
</comment>
<dbReference type="FunFam" id="3.30.1440.10:FF:000001">
    <property type="entry name" value="50S ribosomal protein L5"/>
    <property type="match status" value="1"/>
</dbReference>
<evidence type="ECO:0000259" key="7">
    <source>
        <dbReference type="Pfam" id="PF00281"/>
    </source>
</evidence>
<dbReference type="Pfam" id="PF00281">
    <property type="entry name" value="Ribosomal_L5"/>
    <property type="match status" value="1"/>
</dbReference>
<dbReference type="PIRSF" id="PIRSF002161">
    <property type="entry name" value="Ribosomal_L5"/>
    <property type="match status" value="1"/>
</dbReference>
<dbReference type="GO" id="GO:1990904">
    <property type="term" value="C:ribonucleoprotein complex"/>
    <property type="evidence" value="ECO:0007669"/>
    <property type="project" value="UniProtKB-KW"/>
</dbReference>
<dbReference type="Gene3D" id="3.30.1440.10">
    <property type="match status" value="1"/>
</dbReference>
<dbReference type="PANTHER" id="PTHR11994">
    <property type="entry name" value="60S RIBOSOMAL PROTEIN L11-RELATED"/>
    <property type="match status" value="1"/>
</dbReference>
<dbReference type="InterPro" id="IPR031310">
    <property type="entry name" value="Ribosomal_uL5_N"/>
</dbReference>
<evidence type="ECO:0000313" key="10">
    <source>
        <dbReference type="Proteomes" id="UP000006222"/>
    </source>
</evidence>
<name>F2AT47_RHOBT</name>
<dbReference type="AlphaFoldDB" id="F2AT47"/>
<dbReference type="GO" id="GO:0000049">
    <property type="term" value="F:tRNA binding"/>
    <property type="evidence" value="ECO:0007669"/>
    <property type="project" value="UniProtKB-UniRule"/>
</dbReference>
<comment type="function">
    <text evidence="5">This is 1 of the proteins that bind and probably mediate the attachment of the 5S RNA into the large ribosomal subunit, where it forms part of the central protuberance. In the 70S ribosome it contacts protein S13 of the 30S subunit (bridge B1b), connecting the 2 subunits; this bridge is implicated in subunit movement. Contacts the P site tRNA; the 5S rRNA and some of its associated proteins might help stabilize positioning of ribosome-bound tRNAs.</text>
</comment>
<feature type="domain" description="Large ribosomal subunit protein uL5 C-terminal" evidence="8">
    <location>
        <begin position="88"/>
        <end position="181"/>
    </location>
</feature>
<reference evidence="9 10" key="1">
    <citation type="journal article" date="2013" name="Mar. Genomics">
        <title>Expression of sulfatases in Rhodopirellula baltica and the diversity of sulfatases in the genus Rhodopirellula.</title>
        <authorList>
            <person name="Wegner C.E."/>
            <person name="Richter-Heitmann T."/>
            <person name="Klindworth A."/>
            <person name="Klockow C."/>
            <person name="Richter M."/>
            <person name="Achstetter T."/>
            <person name="Glockner F.O."/>
            <person name="Harder J."/>
        </authorList>
    </citation>
    <scope>NUCLEOTIDE SEQUENCE [LARGE SCALE GENOMIC DNA]</scope>
    <source>
        <strain evidence="9 10">WH47</strain>
    </source>
</reference>
<dbReference type="GO" id="GO:0006412">
    <property type="term" value="P:translation"/>
    <property type="evidence" value="ECO:0007669"/>
    <property type="project" value="UniProtKB-UniRule"/>
</dbReference>
<comment type="caution">
    <text evidence="9">The sequence shown here is derived from an EMBL/GenBank/DDBJ whole genome shotgun (WGS) entry which is preliminary data.</text>
</comment>
<keyword evidence="5" id="KW-0699">rRNA-binding</keyword>
<evidence type="ECO:0000259" key="8">
    <source>
        <dbReference type="Pfam" id="PF00673"/>
    </source>
</evidence>
<dbReference type="HAMAP" id="MF_01333_B">
    <property type="entry name" value="Ribosomal_uL5_B"/>
    <property type="match status" value="1"/>
</dbReference>
<keyword evidence="3 5" id="KW-0687">Ribonucleoprotein</keyword>
<dbReference type="InterPro" id="IPR002132">
    <property type="entry name" value="Ribosomal_uL5"/>
</dbReference>
<comment type="subunit">
    <text evidence="5">Part of the 50S ribosomal subunit; part of the 5S rRNA/L5/L18/L25 subcomplex. Contacts the 5S rRNA and the P site tRNA. Forms a bridge to the 30S subunit in the 70S ribosome.</text>
</comment>
<dbReference type="GO" id="GO:0003735">
    <property type="term" value="F:structural constituent of ribosome"/>
    <property type="evidence" value="ECO:0007669"/>
    <property type="project" value="InterPro"/>
</dbReference>
<dbReference type="Pfam" id="PF00673">
    <property type="entry name" value="Ribosomal_L5_C"/>
    <property type="match status" value="1"/>
</dbReference>
<evidence type="ECO:0000313" key="9">
    <source>
        <dbReference type="EMBL" id="EGF27165.1"/>
    </source>
</evidence>
<dbReference type="PATRIC" id="fig|991778.3.peg.3068"/>
<keyword evidence="2 5" id="KW-0689">Ribosomal protein</keyword>
<evidence type="ECO:0000256" key="5">
    <source>
        <dbReference type="HAMAP-Rule" id="MF_01333"/>
    </source>
</evidence>
<evidence type="ECO:0000256" key="4">
    <source>
        <dbReference type="ARBA" id="ARBA00035245"/>
    </source>
</evidence>
<evidence type="ECO:0000256" key="1">
    <source>
        <dbReference type="ARBA" id="ARBA00008553"/>
    </source>
</evidence>
<organism evidence="9 10">
    <name type="scientific">Rhodopirellula baltica WH47</name>
    <dbReference type="NCBI Taxonomy" id="991778"/>
    <lineage>
        <taxon>Bacteria</taxon>
        <taxon>Pseudomonadati</taxon>
        <taxon>Planctomycetota</taxon>
        <taxon>Planctomycetia</taxon>
        <taxon>Pirellulales</taxon>
        <taxon>Pirellulaceae</taxon>
        <taxon>Rhodopirellula</taxon>
    </lineage>
</organism>
<dbReference type="InterPro" id="IPR020930">
    <property type="entry name" value="Ribosomal_uL5_bac-type"/>
</dbReference>
<dbReference type="InterPro" id="IPR022803">
    <property type="entry name" value="Ribosomal_uL5_dom_sf"/>
</dbReference>
<dbReference type="PROSITE" id="PS00358">
    <property type="entry name" value="RIBOSOMAL_L5"/>
    <property type="match status" value="1"/>
</dbReference>
<dbReference type="EMBL" id="AFAR01000157">
    <property type="protein sequence ID" value="EGF27165.1"/>
    <property type="molecule type" value="Genomic_DNA"/>
</dbReference>
<dbReference type="GO" id="GO:0005840">
    <property type="term" value="C:ribosome"/>
    <property type="evidence" value="ECO:0007669"/>
    <property type="project" value="UniProtKB-KW"/>
</dbReference>
<protein>
    <recommendedName>
        <fullName evidence="4 5">Large ribosomal subunit protein uL5</fullName>
    </recommendedName>
</protein>
<keyword evidence="5" id="KW-0694">RNA-binding</keyword>
<evidence type="ECO:0000256" key="6">
    <source>
        <dbReference type="RuleBase" id="RU003930"/>
    </source>
</evidence>
<sequence length="193" mass="21808">MSSNIPRMQQRYDESVRAALTETYGYKNVHQVPRLLKISMNMGVGAAVGDKKVLDLAIDSMTQITGQKPVTTIARKSIAGFRLREGMPIGCMVTMRRQRMYEFLDRLVSIVLPRVRDFRGISRKAFDGNGNYTLGLNEQLVFPELNPDKFVRPQGMNISFVTSAKTDDEAREMLRLFGMPFKQPKEKEQAGAA</sequence>
<dbReference type="SUPFAM" id="SSF55282">
    <property type="entry name" value="RL5-like"/>
    <property type="match status" value="1"/>
</dbReference>
<dbReference type="NCBIfam" id="NF000585">
    <property type="entry name" value="PRK00010.1"/>
    <property type="match status" value="1"/>
</dbReference>
<feature type="domain" description="Large ribosomal subunit protein uL5 N-terminal" evidence="7">
    <location>
        <begin position="28"/>
        <end position="84"/>
    </location>
</feature>